<dbReference type="GO" id="GO:0044210">
    <property type="term" value="P:'de novo' CTP biosynthetic process"/>
    <property type="evidence" value="ECO:0007669"/>
    <property type="project" value="UniProtKB-UniPathway"/>
</dbReference>
<comment type="catalytic activity">
    <reaction evidence="13">
        <text>UMP + ATP = UDP + ADP</text>
        <dbReference type="Rhea" id="RHEA:24400"/>
        <dbReference type="ChEBI" id="CHEBI:30616"/>
        <dbReference type="ChEBI" id="CHEBI:57865"/>
        <dbReference type="ChEBI" id="CHEBI:58223"/>
        <dbReference type="ChEBI" id="CHEBI:456216"/>
        <dbReference type="EC" id="2.7.4.22"/>
    </reaction>
</comment>
<evidence type="ECO:0000256" key="1">
    <source>
        <dbReference type="ARBA" id="ARBA00004496"/>
    </source>
</evidence>
<name>F4GK81_PARC1</name>
<comment type="subcellular location">
    <subcellularLocation>
        <location evidence="1">Cytoplasm</location>
    </subcellularLocation>
</comment>
<evidence type="ECO:0000256" key="7">
    <source>
        <dbReference type="ARBA" id="ARBA00022679"/>
    </source>
</evidence>
<keyword evidence="16" id="KW-1185">Reference proteome</keyword>
<dbReference type="RefSeq" id="WP_013739672.1">
    <property type="nucleotide sequence ID" value="NC_015436.1"/>
</dbReference>
<evidence type="ECO:0000256" key="2">
    <source>
        <dbReference type="ARBA" id="ARBA00004791"/>
    </source>
</evidence>
<proteinExistence type="inferred from homology"/>
<evidence type="ECO:0000313" key="16">
    <source>
        <dbReference type="Proteomes" id="UP000007939"/>
    </source>
</evidence>
<evidence type="ECO:0000313" key="15">
    <source>
        <dbReference type="EMBL" id="AEC02277.1"/>
    </source>
</evidence>
<dbReference type="OrthoDB" id="350745at2"/>
<accession>F4GK81</accession>
<evidence type="ECO:0000256" key="13">
    <source>
        <dbReference type="ARBA" id="ARBA00047767"/>
    </source>
</evidence>
<evidence type="ECO:0000256" key="6">
    <source>
        <dbReference type="ARBA" id="ARBA00022490"/>
    </source>
</evidence>
<evidence type="ECO:0000256" key="10">
    <source>
        <dbReference type="ARBA" id="ARBA00022840"/>
    </source>
</evidence>
<keyword evidence="6" id="KW-0963">Cytoplasm</keyword>
<evidence type="ECO:0000256" key="12">
    <source>
        <dbReference type="ARBA" id="ARBA00032092"/>
    </source>
</evidence>
<evidence type="ECO:0000256" key="4">
    <source>
        <dbReference type="ARBA" id="ARBA00012899"/>
    </source>
</evidence>
<dbReference type="UniPathway" id="UPA00159">
    <property type="reaction ID" value="UER00275"/>
</dbReference>
<comment type="pathway">
    <text evidence="2">Pyrimidine metabolism; CTP biosynthesis via de novo pathway; UDP from UMP (UMPK route): step 1/1.</text>
</comment>
<reference evidence="15 16" key="2">
    <citation type="journal article" date="2012" name="Stand. Genomic Sci.">
        <title>Complete genome sequence of the termite hindgut bacterium Spirochaeta coccoides type strain (SPN1(T)), reclassification in the genus Sphaerochaeta as Sphaerochaeta coccoides comb. nov. and emendations of the family Spirochaetaceae and the genus Sphaerochaeta.</title>
        <authorList>
            <person name="Abt B."/>
            <person name="Han C."/>
            <person name="Scheuner C."/>
            <person name="Lu M."/>
            <person name="Lapidus A."/>
            <person name="Nolan M."/>
            <person name="Lucas S."/>
            <person name="Hammon N."/>
            <person name="Deshpande S."/>
            <person name="Cheng J.F."/>
            <person name="Tapia R."/>
            <person name="Goodwin L.A."/>
            <person name="Pitluck S."/>
            <person name="Liolios K."/>
            <person name="Pagani I."/>
            <person name="Ivanova N."/>
            <person name="Mavromatis K."/>
            <person name="Mikhailova N."/>
            <person name="Huntemann M."/>
            <person name="Pati A."/>
            <person name="Chen A."/>
            <person name="Palaniappan K."/>
            <person name="Land M."/>
            <person name="Hauser L."/>
            <person name="Brambilla E.M."/>
            <person name="Rohde M."/>
            <person name="Spring S."/>
            <person name="Gronow S."/>
            <person name="Goker M."/>
            <person name="Woyke T."/>
            <person name="Bristow J."/>
            <person name="Eisen J.A."/>
            <person name="Markowitz V."/>
            <person name="Hugenholtz P."/>
            <person name="Kyrpides N.C."/>
            <person name="Klenk H.P."/>
            <person name="Detter J.C."/>
        </authorList>
    </citation>
    <scope>NUCLEOTIDE SEQUENCE [LARGE SCALE GENOMIC DNA]</scope>
    <source>
        <strain evidence="16">ATCC BAA-1237 / DSM 17374 / SPN1</strain>
    </source>
</reference>
<dbReference type="GO" id="GO:0005524">
    <property type="term" value="F:ATP binding"/>
    <property type="evidence" value="ECO:0007669"/>
    <property type="project" value="UniProtKB-KW"/>
</dbReference>
<dbReference type="InterPro" id="IPR036393">
    <property type="entry name" value="AceGlu_kinase-like_sf"/>
</dbReference>
<dbReference type="PIRSF" id="PIRSF005650">
    <property type="entry name" value="Uridylate_kin"/>
    <property type="match status" value="1"/>
</dbReference>
<dbReference type="GO" id="GO:0005737">
    <property type="term" value="C:cytoplasm"/>
    <property type="evidence" value="ECO:0007669"/>
    <property type="project" value="UniProtKB-SubCell"/>
</dbReference>
<keyword evidence="7" id="KW-0808">Transferase</keyword>
<dbReference type="STRING" id="760011.Spico_1056"/>
<reference evidence="16" key="1">
    <citation type="submission" date="2011-04" db="EMBL/GenBank/DDBJ databases">
        <title>The complete genome of Spirochaeta coccoides DSM 17374.</title>
        <authorList>
            <person name="Lucas S."/>
            <person name="Copeland A."/>
            <person name="Lapidus A."/>
            <person name="Bruce D."/>
            <person name="Goodwin L."/>
            <person name="Pitluck S."/>
            <person name="Peters L."/>
            <person name="Kyrpides N."/>
            <person name="Mavromatis K."/>
            <person name="Pagani I."/>
            <person name="Ivanova N."/>
            <person name="Ovchinnikova G."/>
            <person name="Lu M."/>
            <person name="Detter J.C."/>
            <person name="Tapia R."/>
            <person name="Han C."/>
            <person name="Land M."/>
            <person name="Hauser L."/>
            <person name="Markowitz V."/>
            <person name="Cheng J.-F."/>
            <person name="Hugenholtz P."/>
            <person name="Woyke T."/>
            <person name="Wu D."/>
            <person name="Spring S."/>
            <person name="Schroeder M."/>
            <person name="Brambilla E."/>
            <person name="Klenk H.-P."/>
            <person name="Eisen J.A."/>
        </authorList>
    </citation>
    <scope>NUCLEOTIDE SEQUENCE [LARGE SCALE GENOMIC DNA]</scope>
    <source>
        <strain evidence="16">ATCC BAA-1237 / DSM 17374 / SPN1</strain>
    </source>
</reference>
<dbReference type="eggNOG" id="COG0528">
    <property type="taxonomic scope" value="Bacteria"/>
</dbReference>
<dbReference type="GO" id="GO:0006225">
    <property type="term" value="P:UDP biosynthetic process"/>
    <property type="evidence" value="ECO:0007669"/>
    <property type="project" value="TreeGrafter"/>
</dbReference>
<keyword evidence="8" id="KW-0547">Nucleotide-binding</keyword>
<dbReference type="KEGG" id="scc:Spico_1056"/>
<dbReference type="Proteomes" id="UP000007939">
    <property type="component" value="Chromosome"/>
</dbReference>
<evidence type="ECO:0000256" key="9">
    <source>
        <dbReference type="ARBA" id="ARBA00022777"/>
    </source>
</evidence>
<dbReference type="NCBIfam" id="TIGR02076">
    <property type="entry name" value="pyrH_arch"/>
    <property type="match status" value="1"/>
</dbReference>
<feature type="domain" description="Aspartate/glutamate/uridylate kinase" evidence="14">
    <location>
        <begin position="1"/>
        <end position="207"/>
    </location>
</feature>
<dbReference type="GO" id="GO:0033862">
    <property type="term" value="F:UMP kinase activity"/>
    <property type="evidence" value="ECO:0007669"/>
    <property type="project" value="UniProtKB-EC"/>
</dbReference>
<dbReference type="Pfam" id="PF00696">
    <property type="entry name" value="AA_kinase"/>
    <property type="match status" value="1"/>
</dbReference>
<dbReference type="PANTHER" id="PTHR42833">
    <property type="entry name" value="URIDYLATE KINASE"/>
    <property type="match status" value="1"/>
</dbReference>
<keyword evidence="10" id="KW-0067">ATP-binding</keyword>
<evidence type="ECO:0000256" key="11">
    <source>
        <dbReference type="ARBA" id="ARBA00022975"/>
    </source>
</evidence>
<gene>
    <name evidence="15" type="ordered locus">Spico_1056</name>
</gene>
<dbReference type="Gene3D" id="3.40.1160.10">
    <property type="entry name" value="Acetylglutamate kinase-like"/>
    <property type="match status" value="1"/>
</dbReference>
<dbReference type="InterPro" id="IPR011818">
    <property type="entry name" value="Uridylate_kinase_arch/spir"/>
</dbReference>
<dbReference type="HOGENOM" id="CLU_079546_0_0_12"/>
<keyword evidence="11" id="KW-0665">Pyrimidine biosynthesis</keyword>
<protein>
    <recommendedName>
        <fullName evidence="5">Uridylate kinase</fullName>
        <ecNumber evidence="4">2.7.4.22</ecNumber>
    </recommendedName>
    <alternativeName>
        <fullName evidence="12">Uridine monophosphate kinase</fullName>
    </alternativeName>
</protein>
<dbReference type="EMBL" id="CP002659">
    <property type="protein sequence ID" value="AEC02277.1"/>
    <property type="molecule type" value="Genomic_DNA"/>
</dbReference>
<evidence type="ECO:0000256" key="8">
    <source>
        <dbReference type="ARBA" id="ARBA00022741"/>
    </source>
</evidence>
<comment type="similarity">
    <text evidence="3">Belongs to the UMP kinase family.</text>
</comment>
<keyword evidence="9 15" id="KW-0418">Kinase</keyword>
<dbReference type="PANTHER" id="PTHR42833:SF4">
    <property type="entry name" value="URIDYLATE KINASE PUMPKIN, CHLOROPLASTIC"/>
    <property type="match status" value="1"/>
</dbReference>
<dbReference type="InterPro" id="IPR001048">
    <property type="entry name" value="Asp/Glu/Uridylate_kinase"/>
</dbReference>
<dbReference type="InterPro" id="IPR011817">
    <property type="entry name" value="Uridylate_kinase"/>
</dbReference>
<evidence type="ECO:0000256" key="3">
    <source>
        <dbReference type="ARBA" id="ARBA00007614"/>
    </source>
</evidence>
<dbReference type="AlphaFoldDB" id="F4GK81"/>
<organism evidence="15 16">
    <name type="scientific">Parasphaerochaeta coccoides (strain ATCC BAA-1237 / DSM 17374 / SPN1)</name>
    <name type="common">Sphaerochaeta coccoides</name>
    <dbReference type="NCBI Taxonomy" id="760011"/>
    <lineage>
        <taxon>Bacteria</taxon>
        <taxon>Pseudomonadati</taxon>
        <taxon>Spirochaetota</taxon>
        <taxon>Spirochaetia</taxon>
        <taxon>Spirochaetales</taxon>
        <taxon>Sphaerochaetaceae</taxon>
        <taxon>Parasphaerochaeta</taxon>
    </lineage>
</organism>
<dbReference type="SUPFAM" id="SSF53633">
    <property type="entry name" value="Carbamate kinase-like"/>
    <property type="match status" value="1"/>
</dbReference>
<sequence>MLTILSLGGSIISPDSVDTEFLSSFEKMIRSYLATHQDARLIIVCGGGAPARVYQQAYRTLKSEKANHDQMDWIGVMATRLNAQLVAAIFSDLSHDVPVVTDPAADDITFTGRILVAAGWKPGFSSDTDAVYLAEKFGADKVINLSNIHHVYTADPKTDPNAVPLDTISWEDFRTMIGSTWTPGRNLPFDPIASERASRLGLKVICADGRDTSNTLAILEGKAFNGTTIG</sequence>
<dbReference type="EC" id="2.7.4.22" evidence="4"/>
<evidence type="ECO:0000259" key="14">
    <source>
        <dbReference type="Pfam" id="PF00696"/>
    </source>
</evidence>
<evidence type="ECO:0000256" key="5">
    <source>
        <dbReference type="ARBA" id="ARBA00016403"/>
    </source>
</evidence>